<accession>A0A0D2IWS0</accession>
<evidence type="ECO:0000256" key="1">
    <source>
        <dbReference type="ARBA" id="ARBA00004141"/>
    </source>
</evidence>
<evidence type="ECO:0000256" key="4">
    <source>
        <dbReference type="ARBA" id="ARBA00023136"/>
    </source>
</evidence>
<evidence type="ECO:0000256" key="5">
    <source>
        <dbReference type="RuleBase" id="RU004379"/>
    </source>
</evidence>
<dbReference type="Proteomes" id="UP000053617">
    <property type="component" value="Unassembled WGS sequence"/>
</dbReference>
<feature type="transmembrane region" description="Helical" evidence="5">
    <location>
        <begin position="192"/>
        <end position="212"/>
    </location>
</feature>
<organism evidence="7 8">
    <name type="scientific">Rhinocladiella mackenziei CBS 650.93</name>
    <dbReference type="NCBI Taxonomy" id="1442369"/>
    <lineage>
        <taxon>Eukaryota</taxon>
        <taxon>Fungi</taxon>
        <taxon>Dikarya</taxon>
        <taxon>Ascomycota</taxon>
        <taxon>Pezizomycotina</taxon>
        <taxon>Eurotiomycetes</taxon>
        <taxon>Chaetothyriomycetidae</taxon>
        <taxon>Chaetothyriales</taxon>
        <taxon>Herpotrichiellaceae</taxon>
        <taxon>Rhinocladiella</taxon>
    </lineage>
</organism>
<dbReference type="InterPro" id="IPR006214">
    <property type="entry name" value="Bax_inhibitor_1-related"/>
</dbReference>
<feature type="transmembrane region" description="Helical" evidence="5">
    <location>
        <begin position="162"/>
        <end position="180"/>
    </location>
</feature>
<evidence type="ECO:0000256" key="2">
    <source>
        <dbReference type="ARBA" id="ARBA00022692"/>
    </source>
</evidence>
<evidence type="ECO:0000256" key="6">
    <source>
        <dbReference type="SAM" id="MobiDB-lite"/>
    </source>
</evidence>
<evidence type="ECO:0000313" key="8">
    <source>
        <dbReference type="Proteomes" id="UP000053617"/>
    </source>
</evidence>
<dbReference type="VEuPathDB" id="FungiDB:Z518_01527"/>
<comment type="subcellular location">
    <subcellularLocation>
        <location evidence="1">Membrane</location>
        <topology evidence="1">Multi-pass membrane protein</topology>
    </subcellularLocation>
</comment>
<dbReference type="Pfam" id="PF01027">
    <property type="entry name" value="Bax1-I"/>
    <property type="match status" value="1"/>
</dbReference>
<feature type="transmembrane region" description="Helical" evidence="5">
    <location>
        <begin position="108"/>
        <end position="126"/>
    </location>
</feature>
<dbReference type="RefSeq" id="XP_013277580.1">
    <property type="nucleotide sequence ID" value="XM_013422126.1"/>
</dbReference>
<keyword evidence="3 5" id="KW-1133">Transmembrane helix</keyword>
<sequence length="276" mass="30896">MASSTKYQPAPQRDSLDEQNYPQPPPNYQAAGPSVTEGGYGTPREEGDNLPDDFKFGGSVAEATIDIRMSFVRKVYSILTVQLLLTAALSSLSFFSTGYKSWIQSNSWMLWVSLFGAIGFMLLTFWKRKSYPTNMVFLASFTALEAYSVSVITSFFDSKIVIEALILTLGIFVGLTLFACQTKYDFTSWIPYLFGALWVLIIFGFMAMFFPASSTVELVYGVIAALIFSGYILVDTQLVMRRYHVEEEIAASISLYLDVLNLFLAILRILNSQNNN</sequence>
<dbReference type="PANTHER" id="PTHR23291:SF50">
    <property type="entry name" value="PROTEIN LIFEGUARD 4"/>
    <property type="match status" value="1"/>
</dbReference>
<evidence type="ECO:0008006" key="9">
    <source>
        <dbReference type="Google" id="ProtNLM"/>
    </source>
</evidence>
<dbReference type="EMBL" id="KN847475">
    <property type="protein sequence ID" value="KIX10444.1"/>
    <property type="molecule type" value="Genomic_DNA"/>
</dbReference>
<dbReference type="HOGENOM" id="CLU_058671_0_0_1"/>
<reference evidence="7 8" key="1">
    <citation type="submission" date="2015-01" db="EMBL/GenBank/DDBJ databases">
        <title>The Genome Sequence of Rhinocladiella mackenzie CBS 650.93.</title>
        <authorList>
            <consortium name="The Broad Institute Genomics Platform"/>
            <person name="Cuomo C."/>
            <person name="de Hoog S."/>
            <person name="Gorbushina A."/>
            <person name="Stielow B."/>
            <person name="Teixiera M."/>
            <person name="Abouelleil A."/>
            <person name="Chapman S.B."/>
            <person name="Priest M."/>
            <person name="Young S.K."/>
            <person name="Wortman J."/>
            <person name="Nusbaum C."/>
            <person name="Birren B."/>
        </authorList>
    </citation>
    <scope>NUCLEOTIDE SEQUENCE [LARGE SCALE GENOMIC DNA]</scope>
    <source>
        <strain evidence="7 8">CBS 650.93</strain>
    </source>
</reference>
<name>A0A0D2IWS0_9EURO</name>
<feature type="transmembrane region" description="Helical" evidence="5">
    <location>
        <begin position="218"/>
        <end position="238"/>
    </location>
</feature>
<dbReference type="PANTHER" id="PTHR23291">
    <property type="entry name" value="BAX INHIBITOR-RELATED"/>
    <property type="match status" value="1"/>
</dbReference>
<dbReference type="GO" id="GO:0016020">
    <property type="term" value="C:membrane"/>
    <property type="evidence" value="ECO:0007669"/>
    <property type="project" value="UniProtKB-SubCell"/>
</dbReference>
<keyword evidence="8" id="KW-1185">Reference proteome</keyword>
<evidence type="ECO:0000313" key="7">
    <source>
        <dbReference type="EMBL" id="KIX10444.1"/>
    </source>
</evidence>
<dbReference type="STRING" id="1442369.A0A0D2IWS0"/>
<keyword evidence="2 5" id="KW-0812">Transmembrane</keyword>
<protein>
    <recommendedName>
        <fullName evidence="9">Bax Inhibitor family protein</fullName>
    </recommendedName>
</protein>
<feature type="transmembrane region" description="Helical" evidence="5">
    <location>
        <begin position="135"/>
        <end position="156"/>
    </location>
</feature>
<evidence type="ECO:0000256" key="3">
    <source>
        <dbReference type="ARBA" id="ARBA00022989"/>
    </source>
</evidence>
<dbReference type="AlphaFoldDB" id="A0A0D2IWS0"/>
<feature type="transmembrane region" description="Helical" evidence="5">
    <location>
        <begin position="75"/>
        <end position="96"/>
    </location>
</feature>
<dbReference type="GeneID" id="25289598"/>
<proteinExistence type="inferred from homology"/>
<dbReference type="CDD" id="cd10429">
    <property type="entry name" value="GAAP_like"/>
    <property type="match status" value="1"/>
</dbReference>
<gene>
    <name evidence="7" type="ORF">Z518_01527</name>
</gene>
<feature type="region of interest" description="Disordered" evidence="6">
    <location>
        <begin position="1"/>
        <end position="51"/>
    </location>
</feature>
<dbReference type="OrthoDB" id="7933078at2759"/>
<keyword evidence="4 5" id="KW-0472">Membrane</keyword>
<comment type="similarity">
    <text evidence="5">Belongs to the BI1 family.</text>
</comment>